<name>A0A8S5TXA8_9CAUD</name>
<dbReference type="GO" id="GO:0016818">
    <property type="term" value="F:hydrolase activity, acting on acid anhydrides, in phosphorus-containing anhydrides"/>
    <property type="evidence" value="ECO:0007669"/>
    <property type="project" value="InterPro"/>
</dbReference>
<keyword evidence="3" id="KW-1133">Transmembrane helix</keyword>
<evidence type="ECO:0000256" key="3">
    <source>
        <dbReference type="SAM" id="Phobius"/>
    </source>
</evidence>
<feature type="transmembrane region" description="Helical" evidence="3">
    <location>
        <begin position="6"/>
        <end position="37"/>
    </location>
</feature>
<keyword evidence="5" id="KW-0547">Nucleotide-binding</keyword>
<sequence length="164" mass="18835">MKNSVFLVLCVLVVLTIAAPSFMIPLIALALLAYLFYKNKKQEDNFTINFSNDADKRLPCPGEDYSYYEIVGMQYRNLKKIDFGIHNCALAVAERHNPYDAFAVGIYRIDNGDNKLVGYVPKGQNVELHRYIIDKYNGQTMATYKIWKRDDKIYGIAYIKDDGL</sequence>
<keyword evidence="2" id="KW-0378">Hydrolase</keyword>
<keyword evidence="5" id="KW-0347">Helicase</keyword>
<dbReference type="InterPro" id="IPR014905">
    <property type="entry name" value="HIRAN"/>
</dbReference>
<keyword evidence="3" id="KW-0812">Transmembrane</keyword>
<dbReference type="GO" id="GO:0003676">
    <property type="term" value="F:nucleic acid binding"/>
    <property type="evidence" value="ECO:0007669"/>
    <property type="project" value="InterPro"/>
</dbReference>
<organism evidence="5">
    <name type="scientific">Siphoviridae sp. ctvuW5</name>
    <dbReference type="NCBI Taxonomy" id="2825725"/>
    <lineage>
        <taxon>Viruses</taxon>
        <taxon>Duplodnaviria</taxon>
        <taxon>Heunggongvirae</taxon>
        <taxon>Uroviricota</taxon>
        <taxon>Caudoviricetes</taxon>
    </lineage>
</organism>
<keyword evidence="3" id="KW-0472">Membrane</keyword>
<dbReference type="GO" id="GO:0008270">
    <property type="term" value="F:zinc ion binding"/>
    <property type="evidence" value="ECO:0007669"/>
    <property type="project" value="InterPro"/>
</dbReference>
<proteinExistence type="predicted"/>
<accession>A0A8S5TXA8</accession>
<dbReference type="GO" id="GO:0004386">
    <property type="term" value="F:helicase activity"/>
    <property type="evidence" value="ECO:0007669"/>
    <property type="project" value="UniProtKB-KW"/>
</dbReference>
<evidence type="ECO:0000256" key="1">
    <source>
        <dbReference type="ARBA" id="ARBA00022723"/>
    </source>
</evidence>
<keyword evidence="1" id="KW-0479">Metal-binding</keyword>
<feature type="domain" description="HIRAN" evidence="4">
    <location>
        <begin position="66"/>
        <end position="140"/>
    </location>
</feature>
<evidence type="ECO:0000256" key="2">
    <source>
        <dbReference type="ARBA" id="ARBA00022801"/>
    </source>
</evidence>
<protein>
    <submittedName>
        <fullName evidence="5">Helicase-like transcription factor/DNA repair, DNA BINDING PROTEIN-DNA.38A</fullName>
    </submittedName>
</protein>
<keyword evidence="5" id="KW-0067">ATP-binding</keyword>
<evidence type="ECO:0000313" key="5">
    <source>
        <dbReference type="EMBL" id="DAF86836.1"/>
    </source>
</evidence>
<evidence type="ECO:0000259" key="4">
    <source>
        <dbReference type="Pfam" id="PF08797"/>
    </source>
</evidence>
<dbReference type="EMBL" id="BK015953">
    <property type="protein sequence ID" value="DAF86836.1"/>
    <property type="molecule type" value="Genomic_DNA"/>
</dbReference>
<reference evidence="5" key="1">
    <citation type="journal article" date="2021" name="Proc. Natl. Acad. Sci. U.S.A.">
        <title>A Catalog of Tens of Thousands of Viruses from Human Metagenomes Reveals Hidden Associations with Chronic Diseases.</title>
        <authorList>
            <person name="Tisza M.J."/>
            <person name="Buck C.B."/>
        </authorList>
    </citation>
    <scope>NUCLEOTIDE SEQUENCE</scope>
    <source>
        <strain evidence="5">CtvuW5</strain>
    </source>
</reference>
<dbReference type="Gene3D" id="3.30.70.2330">
    <property type="match status" value="1"/>
</dbReference>
<dbReference type="Pfam" id="PF08797">
    <property type="entry name" value="HIRAN"/>
    <property type="match status" value="1"/>
</dbReference>